<evidence type="ECO:0000259" key="1">
    <source>
        <dbReference type="Pfam" id="PF05685"/>
    </source>
</evidence>
<protein>
    <recommendedName>
        <fullName evidence="1">Putative restriction endonuclease domain-containing protein</fullName>
    </recommendedName>
</protein>
<reference evidence="2 3" key="1">
    <citation type="journal article" date="2018" name="Arch. Microbiol.">
        <title>New insights into the metabolic potential of the phototrophic purple bacterium Rhodopila globiformis DSM 161(T) from its draft genome sequence and evidence for a vanadium-dependent nitrogenase.</title>
        <authorList>
            <person name="Imhoff J.F."/>
            <person name="Rahn T."/>
            <person name="Kunzel S."/>
            <person name="Neulinger S.C."/>
        </authorList>
    </citation>
    <scope>NUCLEOTIDE SEQUENCE [LARGE SCALE GENOMIC DNA]</scope>
    <source>
        <strain evidence="2 3">DSM 161</strain>
    </source>
</reference>
<gene>
    <name evidence="2" type="ORF">CCS01_11800</name>
</gene>
<dbReference type="Gene3D" id="3.90.1570.10">
    <property type="entry name" value="tt1808, chain A"/>
    <property type="match status" value="1"/>
</dbReference>
<dbReference type="InterPro" id="IPR012296">
    <property type="entry name" value="Nuclease_put_TT1808"/>
</dbReference>
<dbReference type="Proteomes" id="UP000239724">
    <property type="component" value="Unassembled WGS sequence"/>
</dbReference>
<dbReference type="Pfam" id="PF05685">
    <property type="entry name" value="Uma2"/>
    <property type="match status" value="1"/>
</dbReference>
<proteinExistence type="predicted"/>
<organism evidence="2 3">
    <name type="scientific">Rhodopila globiformis</name>
    <name type="common">Rhodopseudomonas globiformis</name>
    <dbReference type="NCBI Taxonomy" id="1071"/>
    <lineage>
        <taxon>Bacteria</taxon>
        <taxon>Pseudomonadati</taxon>
        <taxon>Pseudomonadota</taxon>
        <taxon>Alphaproteobacteria</taxon>
        <taxon>Acetobacterales</taxon>
        <taxon>Acetobacteraceae</taxon>
        <taxon>Rhodopila</taxon>
    </lineage>
</organism>
<feature type="domain" description="Putative restriction endonuclease" evidence="1">
    <location>
        <begin position="21"/>
        <end position="167"/>
    </location>
</feature>
<evidence type="ECO:0000313" key="2">
    <source>
        <dbReference type="EMBL" id="PPQ34251.1"/>
    </source>
</evidence>
<dbReference type="CDD" id="cd06260">
    <property type="entry name" value="DUF820-like"/>
    <property type="match status" value="1"/>
</dbReference>
<sequence length="205" mass="23001">MLLFRQEGAMSEAKQPAHWTWEAYLDWEAQQSNRYELVDGQVHAMGGGTAEHDTIANNLRGELRARMRGKPCRPHGPDLKVKAGRDGRYPDALIDCGPRVPGALHAQEPVAVFEVLSKSTAWIDQNLKLRDYDATPSIRYYILISQDEMRAMIYTRDRDGRLGIHSAVLLEGVDASVEIAEFDLTLPFPTLYEGIEFTSGRASAR</sequence>
<dbReference type="SUPFAM" id="SSF52980">
    <property type="entry name" value="Restriction endonuclease-like"/>
    <property type="match status" value="1"/>
</dbReference>
<dbReference type="AlphaFoldDB" id="A0A2S6NI24"/>
<accession>A0A2S6NI24</accession>
<dbReference type="InterPro" id="IPR011335">
    <property type="entry name" value="Restrct_endonuc-II-like"/>
</dbReference>
<dbReference type="PANTHER" id="PTHR36558:SF1">
    <property type="entry name" value="RESTRICTION ENDONUCLEASE DOMAIN-CONTAINING PROTEIN-RELATED"/>
    <property type="match status" value="1"/>
</dbReference>
<dbReference type="OrthoDB" id="7262039at2"/>
<comment type="caution">
    <text evidence="2">The sequence shown here is derived from an EMBL/GenBank/DDBJ whole genome shotgun (WGS) entry which is preliminary data.</text>
</comment>
<name>A0A2S6NI24_RHOGL</name>
<evidence type="ECO:0000313" key="3">
    <source>
        <dbReference type="Proteomes" id="UP000239724"/>
    </source>
</evidence>
<keyword evidence="3" id="KW-1185">Reference proteome</keyword>
<dbReference type="InterPro" id="IPR008538">
    <property type="entry name" value="Uma2"/>
</dbReference>
<dbReference type="EMBL" id="NHRY01000123">
    <property type="protein sequence ID" value="PPQ34251.1"/>
    <property type="molecule type" value="Genomic_DNA"/>
</dbReference>
<dbReference type="PANTHER" id="PTHR36558">
    <property type="entry name" value="GLR1098 PROTEIN"/>
    <property type="match status" value="1"/>
</dbReference>
<dbReference type="RefSeq" id="WP_104519055.1">
    <property type="nucleotide sequence ID" value="NZ_NHRY01000123.1"/>
</dbReference>